<feature type="domain" description="TonB C-terminal" evidence="12">
    <location>
        <begin position="157"/>
        <end position="251"/>
    </location>
</feature>
<organism evidence="13 14">
    <name type="scientific">Sphingomonas lenta</name>
    <dbReference type="NCBI Taxonomy" id="1141887"/>
    <lineage>
        <taxon>Bacteria</taxon>
        <taxon>Pseudomonadati</taxon>
        <taxon>Pseudomonadota</taxon>
        <taxon>Alphaproteobacteria</taxon>
        <taxon>Sphingomonadales</taxon>
        <taxon>Sphingomonadaceae</taxon>
        <taxon>Sphingomonas</taxon>
    </lineage>
</organism>
<comment type="similarity">
    <text evidence="2">Belongs to the TonB family.</text>
</comment>
<keyword evidence="9 11" id="KW-0472">Membrane</keyword>
<dbReference type="PANTHER" id="PTHR33446:SF2">
    <property type="entry name" value="PROTEIN TONB"/>
    <property type="match status" value="1"/>
</dbReference>
<evidence type="ECO:0000256" key="11">
    <source>
        <dbReference type="SAM" id="Phobius"/>
    </source>
</evidence>
<evidence type="ECO:0000256" key="1">
    <source>
        <dbReference type="ARBA" id="ARBA00004383"/>
    </source>
</evidence>
<dbReference type="PANTHER" id="PTHR33446">
    <property type="entry name" value="PROTEIN TONB-RELATED"/>
    <property type="match status" value="1"/>
</dbReference>
<evidence type="ECO:0000256" key="2">
    <source>
        <dbReference type="ARBA" id="ARBA00006555"/>
    </source>
</evidence>
<dbReference type="SUPFAM" id="SSF74653">
    <property type="entry name" value="TolA/TonB C-terminal domain"/>
    <property type="match status" value="1"/>
</dbReference>
<feature type="compositionally biased region" description="Gly residues" evidence="10">
    <location>
        <begin position="142"/>
        <end position="156"/>
    </location>
</feature>
<evidence type="ECO:0000256" key="4">
    <source>
        <dbReference type="ARBA" id="ARBA00022475"/>
    </source>
</evidence>
<dbReference type="GO" id="GO:0055085">
    <property type="term" value="P:transmembrane transport"/>
    <property type="evidence" value="ECO:0007669"/>
    <property type="project" value="InterPro"/>
</dbReference>
<feature type="compositionally biased region" description="Low complexity" evidence="10">
    <location>
        <begin position="81"/>
        <end position="91"/>
    </location>
</feature>
<dbReference type="AlphaFoldDB" id="A0A2A2SH53"/>
<evidence type="ECO:0000313" key="13">
    <source>
        <dbReference type="EMBL" id="PAX08548.1"/>
    </source>
</evidence>
<dbReference type="GO" id="GO:0098797">
    <property type="term" value="C:plasma membrane protein complex"/>
    <property type="evidence" value="ECO:0007669"/>
    <property type="project" value="TreeGrafter"/>
</dbReference>
<dbReference type="Gene3D" id="3.30.1150.10">
    <property type="match status" value="1"/>
</dbReference>
<evidence type="ECO:0000313" key="14">
    <source>
        <dbReference type="Proteomes" id="UP000218151"/>
    </source>
</evidence>
<dbReference type="InterPro" id="IPR006260">
    <property type="entry name" value="TonB/TolA_C"/>
</dbReference>
<evidence type="ECO:0000256" key="9">
    <source>
        <dbReference type="ARBA" id="ARBA00023136"/>
    </source>
</evidence>
<feature type="transmembrane region" description="Helical" evidence="11">
    <location>
        <begin position="16"/>
        <end position="39"/>
    </location>
</feature>
<evidence type="ECO:0000256" key="8">
    <source>
        <dbReference type="ARBA" id="ARBA00022989"/>
    </source>
</evidence>
<keyword evidence="8 11" id="KW-1133">Transmembrane helix</keyword>
<dbReference type="OrthoDB" id="7390536at2"/>
<keyword evidence="14" id="KW-1185">Reference proteome</keyword>
<feature type="region of interest" description="Disordered" evidence="10">
    <location>
        <begin position="50"/>
        <end position="91"/>
    </location>
</feature>
<dbReference type="NCBIfam" id="TIGR01352">
    <property type="entry name" value="tonB_Cterm"/>
    <property type="match status" value="1"/>
</dbReference>
<keyword evidence="6 11" id="KW-0812">Transmembrane</keyword>
<dbReference type="InterPro" id="IPR037682">
    <property type="entry name" value="TonB_C"/>
</dbReference>
<keyword evidence="5" id="KW-0997">Cell inner membrane</keyword>
<dbReference type="RefSeq" id="WP_095997058.1">
    <property type="nucleotide sequence ID" value="NZ_NSLI01000002.1"/>
</dbReference>
<feature type="region of interest" description="Disordered" evidence="10">
    <location>
        <begin position="142"/>
        <end position="164"/>
    </location>
</feature>
<dbReference type="Proteomes" id="UP000218151">
    <property type="component" value="Unassembled WGS sequence"/>
</dbReference>
<evidence type="ECO:0000259" key="12">
    <source>
        <dbReference type="PROSITE" id="PS52015"/>
    </source>
</evidence>
<proteinExistence type="inferred from homology"/>
<evidence type="ECO:0000256" key="3">
    <source>
        <dbReference type="ARBA" id="ARBA00022448"/>
    </source>
</evidence>
<dbReference type="PROSITE" id="PS52015">
    <property type="entry name" value="TONB_CTD"/>
    <property type="match status" value="1"/>
</dbReference>
<keyword evidence="7" id="KW-0653">Protein transport</keyword>
<comment type="caution">
    <text evidence="13">The sequence shown here is derived from an EMBL/GenBank/DDBJ whole genome shotgun (WGS) entry which is preliminary data.</text>
</comment>
<sequence>MPTASDPLLHRDKLRAGAAAVALQLALGYAILTGLGLGVELARRPERPLSIFTLPPPAAPREEPPPPPEPADRPREEEGRAAPPNLRATPKPIVAPVPIVQPPPPPVLAAPVASTGDAPAAGAAEVRGPGTGAGGIGDGLGSGGRGDGTGGGGTGTGTPSRHIAGRIRDRDYPDAARRTGAQGSVIVDIHIDARGRVARCGVYRSSGSPELDEGTCRLIAKRFRYEPARNALGQPIADHRRWKQDWWRDLSYTAQAR</sequence>
<gene>
    <name evidence="13" type="ORF">CKY28_04000</name>
</gene>
<dbReference type="EMBL" id="NSLI01000002">
    <property type="protein sequence ID" value="PAX08548.1"/>
    <property type="molecule type" value="Genomic_DNA"/>
</dbReference>
<comment type="subcellular location">
    <subcellularLocation>
        <location evidence="1">Cell inner membrane</location>
        <topology evidence="1">Single-pass membrane protein</topology>
        <orientation evidence="1">Periplasmic side</orientation>
    </subcellularLocation>
</comment>
<keyword evidence="4" id="KW-1003">Cell membrane</keyword>
<dbReference type="InterPro" id="IPR051045">
    <property type="entry name" value="TonB-dependent_transducer"/>
</dbReference>
<evidence type="ECO:0000256" key="5">
    <source>
        <dbReference type="ARBA" id="ARBA00022519"/>
    </source>
</evidence>
<keyword evidence="3" id="KW-0813">Transport</keyword>
<accession>A0A2A2SH53</accession>
<feature type="compositionally biased region" description="Basic and acidic residues" evidence="10">
    <location>
        <begin position="60"/>
        <end position="80"/>
    </location>
</feature>
<dbReference type="Pfam" id="PF03544">
    <property type="entry name" value="TonB_C"/>
    <property type="match status" value="1"/>
</dbReference>
<name>A0A2A2SH53_9SPHN</name>
<dbReference type="GO" id="GO:0031992">
    <property type="term" value="F:energy transducer activity"/>
    <property type="evidence" value="ECO:0007669"/>
    <property type="project" value="TreeGrafter"/>
</dbReference>
<evidence type="ECO:0000256" key="6">
    <source>
        <dbReference type="ARBA" id="ARBA00022692"/>
    </source>
</evidence>
<protein>
    <submittedName>
        <fullName evidence="13">Energy transducer TonB</fullName>
    </submittedName>
</protein>
<evidence type="ECO:0000256" key="7">
    <source>
        <dbReference type="ARBA" id="ARBA00022927"/>
    </source>
</evidence>
<evidence type="ECO:0000256" key="10">
    <source>
        <dbReference type="SAM" id="MobiDB-lite"/>
    </source>
</evidence>
<dbReference type="GO" id="GO:0015031">
    <property type="term" value="P:protein transport"/>
    <property type="evidence" value="ECO:0007669"/>
    <property type="project" value="UniProtKB-KW"/>
</dbReference>
<reference evidence="14" key="1">
    <citation type="submission" date="2017-09" db="EMBL/GenBank/DDBJ databases">
        <authorList>
            <person name="Feng G."/>
            <person name="Zhu H."/>
        </authorList>
    </citation>
    <scope>NUCLEOTIDE SEQUENCE [LARGE SCALE GENOMIC DNA]</scope>
    <source>
        <strain evidence="14">1PNM-20</strain>
    </source>
</reference>